<gene>
    <name evidence="3" type="ORF">TWF718_010859</name>
</gene>
<feature type="region of interest" description="Disordered" evidence="1">
    <location>
        <begin position="22"/>
        <end position="51"/>
    </location>
</feature>
<evidence type="ECO:0000313" key="3">
    <source>
        <dbReference type="EMBL" id="KAK6333035.1"/>
    </source>
</evidence>
<feature type="compositionally biased region" description="Gly residues" evidence="1">
    <location>
        <begin position="37"/>
        <end position="47"/>
    </location>
</feature>
<name>A0AAN8MUZ4_9PEZI</name>
<accession>A0AAN8MUZ4</accession>
<feature type="transmembrane region" description="Helical" evidence="2">
    <location>
        <begin position="61"/>
        <end position="82"/>
    </location>
</feature>
<dbReference type="AlphaFoldDB" id="A0AAN8MUZ4"/>
<protein>
    <submittedName>
        <fullName evidence="3">Uncharacterized protein</fullName>
    </submittedName>
</protein>
<evidence type="ECO:0000256" key="2">
    <source>
        <dbReference type="SAM" id="Phobius"/>
    </source>
</evidence>
<keyword evidence="2" id="KW-0812">Transmembrane</keyword>
<feature type="region of interest" description="Disordered" evidence="1">
    <location>
        <begin position="110"/>
        <end position="131"/>
    </location>
</feature>
<dbReference type="EMBL" id="JAVHNR010000009">
    <property type="protein sequence ID" value="KAK6333035.1"/>
    <property type="molecule type" value="Genomic_DNA"/>
</dbReference>
<sequence length="295" mass="30686">MKSGKLNKPAKTLKNITKILNESNKRKGKHHNRHGSGRFGGFGGSGTGNSDKHLGSKDKTMIAVFVVIIGLVIISIAVFAIISKIRRRRTEKANKRAHVLQSLSRKGGDVDLESGECSGQESETVGSPVGLDMSDNFGEEKLNLVVGGEGLMPPNGVWSASDYTLLSGETVAATSGSAGFSSCAQNGSTGCESCAEGSTSHTPVPEVVPEVMPEQVVYGTDPEVIAPPSPMTVAALPSVLPEVQASTSPFVDAEETIGLADGGPGASIQSPSIQSPSLEIQESGEFNAENILRLT</sequence>
<keyword evidence="2" id="KW-0472">Membrane</keyword>
<evidence type="ECO:0000313" key="4">
    <source>
        <dbReference type="Proteomes" id="UP001313282"/>
    </source>
</evidence>
<dbReference type="Proteomes" id="UP001313282">
    <property type="component" value="Unassembled WGS sequence"/>
</dbReference>
<keyword evidence="4" id="KW-1185">Reference proteome</keyword>
<keyword evidence="2" id="KW-1133">Transmembrane helix</keyword>
<reference evidence="3 4" key="1">
    <citation type="submission" date="2019-10" db="EMBL/GenBank/DDBJ databases">
        <authorList>
            <person name="Palmer J.M."/>
        </authorList>
    </citation>
    <scope>NUCLEOTIDE SEQUENCE [LARGE SCALE GENOMIC DNA]</scope>
    <source>
        <strain evidence="3 4">TWF718</strain>
    </source>
</reference>
<proteinExistence type="predicted"/>
<evidence type="ECO:0000256" key="1">
    <source>
        <dbReference type="SAM" id="MobiDB-lite"/>
    </source>
</evidence>
<organism evidence="3 4">
    <name type="scientific">Orbilia javanica</name>
    <dbReference type="NCBI Taxonomy" id="47235"/>
    <lineage>
        <taxon>Eukaryota</taxon>
        <taxon>Fungi</taxon>
        <taxon>Dikarya</taxon>
        <taxon>Ascomycota</taxon>
        <taxon>Pezizomycotina</taxon>
        <taxon>Orbiliomycetes</taxon>
        <taxon>Orbiliales</taxon>
        <taxon>Orbiliaceae</taxon>
        <taxon>Orbilia</taxon>
    </lineage>
</organism>
<feature type="compositionally biased region" description="Basic residues" evidence="1">
    <location>
        <begin position="26"/>
        <end position="36"/>
    </location>
</feature>
<comment type="caution">
    <text evidence="3">The sequence shown here is derived from an EMBL/GenBank/DDBJ whole genome shotgun (WGS) entry which is preliminary data.</text>
</comment>